<dbReference type="GO" id="GO:0003677">
    <property type="term" value="F:DNA binding"/>
    <property type="evidence" value="ECO:0007669"/>
    <property type="project" value="InterPro"/>
</dbReference>
<evidence type="ECO:0008006" key="2">
    <source>
        <dbReference type="Google" id="ProtNLM"/>
    </source>
</evidence>
<comment type="caution">
    <text evidence="1">The sequence shown here is derived from an EMBL/GenBank/DDBJ whole genome shotgun (WGS) entry which is preliminary data.</text>
</comment>
<dbReference type="SUPFAM" id="SSF47413">
    <property type="entry name" value="lambda repressor-like DNA-binding domains"/>
    <property type="match status" value="1"/>
</dbReference>
<dbReference type="PANTHER" id="PTHR43236:SF2">
    <property type="entry name" value="BLL0069 PROTEIN"/>
    <property type="match status" value="1"/>
</dbReference>
<dbReference type="InterPro" id="IPR010982">
    <property type="entry name" value="Lambda_DNA-bd_dom_sf"/>
</dbReference>
<accession>E6QCM7</accession>
<protein>
    <recommendedName>
        <fullName evidence="2">HTH cro/C1-type domain-containing protein</fullName>
    </recommendedName>
</protein>
<dbReference type="EMBL" id="CABP01000090">
    <property type="protein sequence ID" value="CBI04953.1"/>
    <property type="molecule type" value="Genomic_DNA"/>
</dbReference>
<dbReference type="PANTHER" id="PTHR43236">
    <property type="entry name" value="ANTITOXIN HIGA1"/>
    <property type="match status" value="1"/>
</dbReference>
<dbReference type="Gene3D" id="1.10.260.40">
    <property type="entry name" value="lambda repressor-like DNA-binding domains"/>
    <property type="match status" value="1"/>
</dbReference>
<sequence length="355" mass="40149">MDVRQEIGRRLRAEIGRKGLLVADLANRASLSSDCISAYLHGQKEILFRELGPICSALDIPIMRLLTRSSPSPVRIAYRKTLQADRKTVARSEDVFLWIEEFLPRFRGLSVPLPNIDTITDAQMLIAEVNGFIDRLKTQNSSLEYWYETLGIALAGSRHEGSAPNAQKPDGLCLSDSEHTLVLVNTDCPDVRLQFTLLHELWHAICDRKRDVPADHLPRELYDEELSEETRPEFCANKFAQFWTIPFGTAEGVARKMKNSSRLTRQDVEEALQDTGGSPEVLANAVYDITRYMAGRQRTFASIRDEIRSLAMDWSGNQSARNFVALKTQELRETLLAQREAFGDHAWANIESVIS</sequence>
<dbReference type="Gene3D" id="1.10.10.2910">
    <property type="match status" value="1"/>
</dbReference>
<gene>
    <name evidence="1" type="ORF">CARN5_1583</name>
</gene>
<evidence type="ECO:0000313" key="1">
    <source>
        <dbReference type="EMBL" id="CBI04953.1"/>
    </source>
</evidence>
<dbReference type="InterPro" id="IPR052345">
    <property type="entry name" value="Rad_response_metalloprotease"/>
</dbReference>
<name>E6QCM7_9ZZZZ</name>
<dbReference type="AlphaFoldDB" id="E6QCM7"/>
<organism evidence="1">
    <name type="scientific">mine drainage metagenome</name>
    <dbReference type="NCBI Taxonomy" id="410659"/>
    <lineage>
        <taxon>unclassified sequences</taxon>
        <taxon>metagenomes</taxon>
        <taxon>ecological metagenomes</taxon>
    </lineage>
</organism>
<proteinExistence type="predicted"/>
<reference evidence="1" key="1">
    <citation type="submission" date="2009-10" db="EMBL/GenBank/DDBJ databases">
        <title>Diversity of trophic interactions inside an arsenic-rich microbial ecosystem.</title>
        <authorList>
            <person name="Bertin P.N."/>
            <person name="Heinrich-Salmeron A."/>
            <person name="Pelletier E."/>
            <person name="Goulhen-Chollet F."/>
            <person name="Arsene-Ploetze F."/>
            <person name="Gallien S."/>
            <person name="Calteau A."/>
            <person name="Vallenet D."/>
            <person name="Casiot C."/>
            <person name="Chane-Woon-Ming B."/>
            <person name="Giloteaux L."/>
            <person name="Barakat M."/>
            <person name="Bonnefoy V."/>
            <person name="Bruneel O."/>
            <person name="Chandler M."/>
            <person name="Cleiss J."/>
            <person name="Duran R."/>
            <person name="Elbaz-Poulichet F."/>
            <person name="Fonknechten N."/>
            <person name="Lauga B."/>
            <person name="Mornico D."/>
            <person name="Ortet P."/>
            <person name="Schaeffer C."/>
            <person name="Siguier P."/>
            <person name="Alexander Thil Smith A."/>
            <person name="Van Dorsselaer A."/>
            <person name="Weissenbach J."/>
            <person name="Medigue C."/>
            <person name="Le Paslier D."/>
        </authorList>
    </citation>
    <scope>NUCLEOTIDE SEQUENCE</scope>
</reference>